<evidence type="ECO:0000256" key="9">
    <source>
        <dbReference type="ARBA" id="ARBA00023012"/>
    </source>
</evidence>
<evidence type="ECO:0000313" key="14">
    <source>
        <dbReference type="EMBL" id="PZW31931.1"/>
    </source>
</evidence>
<evidence type="ECO:0000256" key="5">
    <source>
        <dbReference type="ARBA" id="ARBA00022679"/>
    </source>
</evidence>
<dbReference type="EC" id="2.7.13.3" evidence="3"/>
<evidence type="ECO:0000256" key="4">
    <source>
        <dbReference type="ARBA" id="ARBA00022553"/>
    </source>
</evidence>
<dbReference type="InterPro" id="IPR050428">
    <property type="entry name" value="TCS_sensor_his_kinase"/>
</dbReference>
<dbReference type="PROSITE" id="PS50109">
    <property type="entry name" value="HIS_KIN"/>
    <property type="match status" value="1"/>
</dbReference>
<evidence type="ECO:0000256" key="7">
    <source>
        <dbReference type="ARBA" id="ARBA00022777"/>
    </source>
</evidence>
<evidence type="ECO:0000256" key="2">
    <source>
        <dbReference type="ARBA" id="ARBA00004370"/>
    </source>
</evidence>
<comment type="subcellular location">
    <subcellularLocation>
        <location evidence="2">Membrane</location>
    </subcellularLocation>
</comment>
<dbReference type="SUPFAM" id="SSF158472">
    <property type="entry name" value="HAMP domain-like"/>
    <property type="match status" value="1"/>
</dbReference>
<dbReference type="SMART" id="SM00304">
    <property type="entry name" value="HAMP"/>
    <property type="match status" value="1"/>
</dbReference>
<protein>
    <recommendedName>
        <fullName evidence="3">histidine kinase</fullName>
        <ecNumber evidence="3">2.7.13.3</ecNumber>
    </recommendedName>
</protein>
<dbReference type="FunFam" id="1.10.287.130:FF:000001">
    <property type="entry name" value="Two-component sensor histidine kinase"/>
    <property type="match status" value="1"/>
</dbReference>
<reference evidence="14 15" key="1">
    <citation type="submission" date="2018-06" db="EMBL/GenBank/DDBJ databases">
        <title>Genomic Encyclopedia of Archaeal and Bacterial Type Strains, Phase II (KMG-II): from individual species to whole genera.</title>
        <authorList>
            <person name="Goeker M."/>
        </authorList>
    </citation>
    <scope>NUCLEOTIDE SEQUENCE [LARGE SCALE GENOMIC DNA]</scope>
    <source>
        <strain evidence="14 15">ATCC BAA-1881</strain>
    </source>
</reference>
<comment type="catalytic activity">
    <reaction evidence="1">
        <text>ATP + protein L-histidine = ADP + protein N-phospho-L-histidine.</text>
        <dbReference type="EC" id="2.7.13.3"/>
    </reaction>
</comment>
<proteinExistence type="predicted"/>
<sequence length="533" mass="58616">MSLRNNTSHLVRDEDRVLQPKTPHSLRWHLSFSYAILILVVLLISGILAFFFSSQSIDQAAAGALKAEAGAAQTNVRSVLLAHPTQNGSWPKPLTLKVIDTHSESENTLGIAVKVFDLQRQTLYETKSPQPLSSYVLPPEESFTAAMKGEFPADVIDIGPAKEKIRIHVEPIRQPQVNAKGETTGNGKVIGVLLTAKTLQAEERTKSTLAIWLGVSALVALAIAAIGMHFTTKRVLWPLSAIVQTARSIARSAHTGNLSQRVRRPASNDEMAEVVDTFNDMLDALEQATRAQRRFVADASHELRAPLTIIQGNLAFLQQHVHELPVEEQQTMLQDAHSETLRLARIVDELLLLARADTAGALPPDKESGKREKGKHPVEVERVLLQLVRQVRGGLHSEGSSLQLEVGHIEPVRVNGDEESVRRIMVILLDNAIKYTPEKDAVSGLPGKITVSLERKEQEGILHVKDTGIGIESEDLPHIFERFYRADRARTRQGTGLGLAIARTLTEQMQGKITVQSTPGIGTHFSVHFPLVD</sequence>
<dbReference type="SUPFAM" id="SSF47384">
    <property type="entry name" value="Homodimeric domain of signal transducing histidine kinase"/>
    <property type="match status" value="1"/>
</dbReference>
<dbReference type="InterPro" id="IPR004358">
    <property type="entry name" value="Sig_transdc_His_kin-like_C"/>
</dbReference>
<dbReference type="EMBL" id="QKUF01000005">
    <property type="protein sequence ID" value="PZW31931.1"/>
    <property type="molecule type" value="Genomic_DNA"/>
</dbReference>
<dbReference type="OrthoDB" id="9786919at2"/>
<dbReference type="Pfam" id="PF00512">
    <property type="entry name" value="HisKA"/>
    <property type="match status" value="1"/>
</dbReference>
<dbReference type="Gene3D" id="1.10.287.130">
    <property type="match status" value="1"/>
</dbReference>
<keyword evidence="10 11" id="KW-0472">Membrane</keyword>
<dbReference type="InterPro" id="IPR005467">
    <property type="entry name" value="His_kinase_dom"/>
</dbReference>
<dbReference type="SMART" id="SM00388">
    <property type="entry name" value="HisKA"/>
    <property type="match status" value="1"/>
</dbReference>
<dbReference type="GO" id="GO:0005886">
    <property type="term" value="C:plasma membrane"/>
    <property type="evidence" value="ECO:0007669"/>
    <property type="project" value="TreeGrafter"/>
</dbReference>
<dbReference type="InterPro" id="IPR003660">
    <property type="entry name" value="HAMP_dom"/>
</dbReference>
<evidence type="ECO:0000256" key="11">
    <source>
        <dbReference type="SAM" id="Phobius"/>
    </source>
</evidence>
<evidence type="ECO:0000313" key="15">
    <source>
        <dbReference type="Proteomes" id="UP000248806"/>
    </source>
</evidence>
<name>A0A326U8A1_THEHA</name>
<evidence type="ECO:0000256" key="6">
    <source>
        <dbReference type="ARBA" id="ARBA00022692"/>
    </source>
</evidence>
<dbReference type="Proteomes" id="UP000248806">
    <property type="component" value="Unassembled WGS sequence"/>
</dbReference>
<dbReference type="PRINTS" id="PR00344">
    <property type="entry name" value="BCTRLSENSOR"/>
</dbReference>
<dbReference type="InterPro" id="IPR036097">
    <property type="entry name" value="HisK_dim/P_sf"/>
</dbReference>
<dbReference type="PANTHER" id="PTHR45436">
    <property type="entry name" value="SENSOR HISTIDINE KINASE YKOH"/>
    <property type="match status" value="1"/>
</dbReference>
<dbReference type="FunFam" id="3.30.565.10:FF:000006">
    <property type="entry name" value="Sensor histidine kinase WalK"/>
    <property type="match status" value="1"/>
</dbReference>
<feature type="domain" description="HAMP" evidence="13">
    <location>
        <begin position="233"/>
        <end position="290"/>
    </location>
</feature>
<feature type="transmembrane region" description="Helical" evidence="11">
    <location>
        <begin position="209"/>
        <end position="230"/>
    </location>
</feature>
<dbReference type="AlphaFoldDB" id="A0A326U8A1"/>
<keyword evidence="4" id="KW-0597">Phosphoprotein</keyword>
<dbReference type="CDD" id="cd00075">
    <property type="entry name" value="HATPase"/>
    <property type="match status" value="1"/>
</dbReference>
<dbReference type="Pfam" id="PF00672">
    <property type="entry name" value="HAMP"/>
    <property type="match status" value="1"/>
</dbReference>
<keyword evidence="5" id="KW-0808">Transferase</keyword>
<evidence type="ECO:0000256" key="1">
    <source>
        <dbReference type="ARBA" id="ARBA00000085"/>
    </source>
</evidence>
<dbReference type="InterPro" id="IPR003594">
    <property type="entry name" value="HATPase_dom"/>
</dbReference>
<keyword evidence="8 11" id="KW-1133">Transmembrane helix</keyword>
<dbReference type="Pfam" id="PF02518">
    <property type="entry name" value="HATPase_c"/>
    <property type="match status" value="1"/>
</dbReference>
<dbReference type="CDD" id="cd00082">
    <property type="entry name" value="HisKA"/>
    <property type="match status" value="1"/>
</dbReference>
<feature type="domain" description="Histidine kinase" evidence="12">
    <location>
        <begin position="298"/>
        <end position="533"/>
    </location>
</feature>
<keyword evidence="6 11" id="KW-0812">Transmembrane</keyword>
<dbReference type="SUPFAM" id="SSF55874">
    <property type="entry name" value="ATPase domain of HSP90 chaperone/DNA topoisomerase II/histidine kinase"/>
    <property type="match status" value="1"/>
</dbReference>
<evidence type="ECO:0000259" key="13">
    <source>
        <dbReference type="PROSITE" id="PS50885"/>
    </source>
</evidence>
<gene>
    <name evidence="14" type="ORF">EI42_01956</name>
</gene>
<dbReference type="InterPro" id="IPR003661">
    <property type="entry name" value="HisK_dim/P_dom"/>
</dbReference>
<dbReference type="Gene3D" id="3.30.565.10">
    <property type="entry name" value="Histidine kinase-like ATPase, C-terminal domain"/>
    <property type="match status" value="1"/>
</dbReference>
<dbReference type="GO" id="GO:0000155">
    <property type="term" value="F:phosphorelay sensor kinase activity"/>
    <property type="evidence" value="ECO:0007669"/>
    <property type="project" value="InterPro"/>
</dbReference>
<keyword evidence="9" id="KW-0902">Two-component regulatory system</keyword>
<dbReference type="PROSITE" id="PS50885">
    <property type="entry name" value="HAMP"/>
    <property type="match status" value="1"/>
</dbReference>
<accession>A0A326U8A1</accession>
<dbReference type="SMART" id="SM00387">
    <property type="entry name" value="HATPase_c"/>
    <property type="match status" value="1"/>
</dbReference>
<evidence type="ECO:0000256" key="3">
    <source>
        <dbReference type="ARBA" id="ARBA00012438"/>
    </source>
</evidence>
<dbReference type="Gene3D" id="6.10.340.10">
    <property type="match status" value="1"/>
</dbReference>
<organism evidence="14 15">
    <name type="scientific">Thermosporothrix hazakensis</name>
    <dbReference type="NCBI Taxonomy" id="644383"/>
    <lineage>
        <taxon>Bacteria</taxon>
        <taxon>Bacillati</taxon>
        <taxon>Chloroflexota</taxon>
        <taxon>Ktedonobacteria</taxon>
        <taxon>Ktedonobacterales</taxon>
        <taxon>Thermosporotrichaceae</taxon>
        <taxon>Thermosporothrix</taxon>
    </lineage>
</organism>
<feature type="transmembrane region" description="Helical" evidence="11">
    <location>
        <begin position="32"/>
        <end position="52"/>
    </location>
</feature>
<keyword evidence="7 14" id="KW-0418">Kinase</keyword>
<evidence type="ECO:0000256" key="8">
    <source>
        <dbReference type="ARBA" id="ARBA00022989"/>
    </source>
</evidence>
<dbReference type="PANTHER" id="PTHR45436:SF5">
    <property type="entry name" value="SENSOR HISTIDINE KINASE TRCS"/>
    <property type="match status" value="1"/>
</dbReference>
<keyword evidence="15" id="KW-1185">Reference proteome</keyword>
<evidence type="ECO:0000256" key="10">
    <source>
        <dbReference type="ARBA" id="ARBA00023136"/>
    </source>
</evidence>
<dbReference type="RefSeq" id="WP_111321299.1">
    <property type="nucleotide sequence ID" value="NZ_BIFX01000001.1"/>
</dbReference>
<dbReference type="InterPro" id="IPR036890">
    <property type="entry name" value="HATPase_C_sf"/>
</dbReference>
<evidence type="ECO:0000259" key="12">
    <source>
        <dbReference type="PROSITE" id="PS50109"/>
    </source>
</evidence>
<dbReference type="CDD" id="cd06225">
    <property type="entry name" value="HAMP"/>
    <property type="match status" value="1"/>
</dbReference>
<comment type="caution">
    <text evidence="14">The sequence shown here is derived from an EMBL/GenBank/DDBJ whole genome shotgun (WGS) entry which is preliminary data.</text>
</comment>